<dbReference type="AlphaFoldDB" id="A0A7X2IXF2"/>
<dbReference type="GO" id="GO:0009986">
    <property type="term" value="C:cell surface"/>
    <property type="evidence" value="ECO:0007669"/>
    <property type="project" value="UniProtKB-SubCell"/>
</dbReference>
<evidence type="ECO:0000256" key="1">
    <source>
        <dbReference type="ARBA" id="ARBA00004241"/>
    </source>
</evidence>
<dbReference type="Pfam" id="PF07963">
    <property type="entry name" value="N_methyl"/>
    <property type="match status" value="1"/>
</dbReference>
<evidence type="ECO:0000256" key="2">
    <source>
        <dbReference type="ARBA" id="ARBA00023287"/>
    </source>
</evidence>
<keyword evidence="5" id="KW-1185">Reference proteome</keyword>
<accession>A0A7X2IXF2</accession>
<evidence type="ECO:0000313" key="5">
    <source>
        <dbReference type="Proteomes" id="UP000448867"/>
    </source>
</evidence>
<reference evidence="4 5" key="1">
    <citation type="submission" date="2019-11" db="EMBL/GenBank/DDBJ databases">
        <title>Bacillus lacus genome.</title>
        <authorList>
            <person name="Allen C.J."/>
            <person name="Newman J.D."/>
        </authorList>
    </citation>
    <scope>NUCLEOTIDE SEQUENCE [LARGE SCALE GENOMIC DNA]</scope>
    <source>
        <strain evidence="4 5">KCTC 33946</strain>
    </source>
</reference>
<gene>
    <name evidence="4" type="ORF">GJU40_04540</name>
</gene>
<evidence type="ECO:0000313" key="4">
    <source>
        <dbReference type="EMBL" id="MRX71441.1"/>
    </source>
</evidence>
<keyword evidence="2" id="KW-0178">Competence</keyword>
<evidence type="ECO:0000256" key="3">
    <source>
        <dbReference type="SAM" id="Phobius"/>
    </source>
</evidence>
<keyword evidence="3" id="KW-0472">Membrane</keyword>
<dbReference type="InterPro" id="IPR012902">
    <property type="entry name" value="N_methyl_site"/>
</dbReference>
<dbReference type="EMBL" id="WKKI01000004">
    <property type="protein sequence ID" value="MRX71441.1"/>
    <property type="molecule type" value="Genomic_DNA"/>
</dbReference>
<dbReference type="Proteomes" id="UP000448867">
    <property type="component" value="Unassembled WGS sequence"/>
</dbReference>
<comment type="caution">
    <text evidence="4">The sequence shown here is derived from an EMBL/GenBank/DDBJ whole genome shotgun (WGS) entry which is preliminary data.</text>
</comment>
<name>A0A7X2IXF2_9BACI</name>
<sequence length="162" mass="18440">MEKVIFSKREQGFTLLEVLISVTILGIISLAMLSFFSQSYSYTKKSEESTLGIYTAKNMLNYLERQDFTLISELYAAEKDADFSLTLHAGLHCEAKAKTGERIFSEQCSTMFQPLLNNRSYSITAKILQPVQKQHLLPVMVTSEWNGQSVTLEGYIVHEKIR</sequence>
<keyword evidence="3" id="KW-1133">Transmembrane helix</keyword>
<organism evidence="4 5">
    <name type="scientific">Metabacillus lacus</name>
    <dbReference type="NCBI Taxonomy" id="1983721"/>
    <lineage>
        <taxon>Bacteria</taxon>
        <taxon>Bacillati</taxon>
        <taxon>Bacillota</taxon>
        <taxon>Bacilli</taxon>
        <taxon>Bacillales</taxon>
        <taxon>Bacillaceae</taxon>
        <taxon>Metabacillus</taxon>
    </lineage>
</organism>
<dbReference type="NCBIfam" id="TIGR02532">
    <property type="entry name" value="IV_pilin_GFxxxE"/>
    <property type="match status" value="1"/>
</dbReference>
<feature type="transmembrane region" description="Helical" evidence="3">
    <location>
        <begin position="12"/>
        <end position="36"/>
    </location>
</feature>
<dbReference type="RefSeq" id="WP_154306562.1">
    <property type="nucleotide sequence ID" value="NZ_WKKI01000004.1"/>
</dbReference>
<dbReference type="GO" id="GO:0030420">
    <property type="term" value="P:establishment of competence for transformation"/>
    <property type="evidence" value="ECO:0007669"/>
    <property type="project" value="UniProtKB-KW"/>
</dbReference>
<dbReference type="OrthoDB" id="2456766at2"/>
<comment type="subcellular location">
    <subcellularLocation>
        <location evidence="1">Cell surface</location>
    </subcellularLocation>
</comment>
<protein>
    <submittedName>
        <fullName evidence="4">Prepilin-type N-terminal cleavage/methylation domain-containing protein</fullName>
    </submittedName>
</protein>
<proteinExistence type="predicted"/>
<keyword evidence="3" id="KW-0812">Transmembrane</keyword>
<dbReference type="PROSITE" id="PS00409">
    <property type="entry name" value="PROKAR_NTER_METHYL"/>
    <property type="match status" value="1"/>
</dbReference>